<proteinExistence type="inferred from homology"/>
<dbReference type="Gene3D" id="1.10.3470.10">
    <property type="entry name" value="ABC transporter involved in vitamin B12 uptake, BtuC"/>
    <property type="match status" value="1"/>
</dbReference>
<comment type="subcellular location">
    <subcellularLocation>
        <location evidence="1">Cell membrane</location>
        <topology evidence="1">Multi-pass membrane protein</topology>
    </subcellularLocation>
</comment>
<feature type="transmembrane region" description="Helical" evidence="8">
    <location>
        <begin position="308"/>
        <end position="327"/>
    </location>
</feature>
<feature type="transmembrane region" description="Helical" evidence="8">
    <location>
        <begin position="278"/>
        <end position="296"/>
    </location>
</feature>
<keyword evidence="3" id="KW-0813">Transport</keyword>
<dbReference type="RefSeq" id="WP_205188561.1">
    <property type="nucleotide sequence ID" value="NZ_JAFBFC010000007.1"/>
</dbReference>
<dbReference type="EMBL" id="JAFBFC010000007">
    <property type="protein sequence ID" value="MBM7704559.1"/>
    <property type="molecule type" value="Genomic_DNA"/>
</dbReference>
<evidence type="ECO:0000256" key="3">
    <source>
        <dbReference type="ARBA" id="ARBA00022448"/>
    </source>
</evidence>
<keyword evidence="7 8" id="KW-0472">Membrane</keyword>
<dbReference type="InterPro" id="IPR037294">
    <property type="entry name" value="ABC_BtuC-like"/>
</dbReference>
<dbReference type="Pfam" id="PF01032">
    <property type="entry name" value="FecCD"/>
    <property type="match status" value="1"/>
</dbReference>
<evidence type="ECO:0000313" key="10">
    <source>
        <dbReference type="Proteomes" id="UP000809829"/>
    </source>
</evidence>
<evidence type="ECO:0000256" key="1">
    <source>
        <dbReference type="ARBA" id="ARBA00004651"/>
    </source>
</evidence>
<keyword evidence="4" id="KW-1003">Cell membrane</keyword>
<feature type="transmembrane region" description="Helical" evidence="8">
    <location>
        <begin position="151"/>
        <end position="172"/>
    </location>
</feature>
<feature type="transmembrane region" description="Helical" evidence="8">
    <location>
        <begin position="195"/>
        <end position="214"/>
    </location>
</feature>
<evidence type="ECO:0000256" key="2">
    <source>
        <dbReference type="ARBA" id="ARBA00007935"/>
    </source>
</evidence>
<evidence type="ECO:0000256" key="6">
    <source>
        <dbReference type="ARBA" id="ARBA00022989"/>
    </source>
</evidence>
<feature type="transmembrane region" description="Helical" evidence="8">
    <location>
        <begin position="235"/>
        <end position="266"/>
    </location>
</feature>
<keyword evidence="10" id="KW-1185">Reference proteome</keyword>
<sequence>MVLRTFNLKLVGLMIGSIILIICIGLSIILGYTNTSIETSMAAFRAFDGSNEHLIIQNVRLPRALIGAVVGSSLGIAGAMMQALTKNPLASPDIIGVNAGASFFIVVAVMIFSITSLQAFTWIAFLGATITVVVVYFLGSLGREGLTPIKLTLAGAAIAALFSSLTQGLLVLDESSLDQVLYWLAGSVQGRKLDILYSVLPYIVVATVGAFLLANKINILTIGEDVAKGLGQRTGMVKIGAGIVIVFLAGGAVAIAGPISFVGIIVPHIVRWLVGQDYRWIFPYCGVLGGILLLIADISARYVIMPEEIPVGIMTACIGTPFFIYIARKGVRSS</sequence>
<reference evidence="9 10" key="1">
    <citation type="submission" date="2021-01" db="EMBL/GenBank/DDBJ databases">
        <title>Genomic Encyclopedia of Type Strains, Phase IV (KMG-IV): sequencing the most valuable type-strain genomes for metagenomic binning, comparative biology and taxonomic classification.</title>
        <authorList>
            <person name="Goeker M."/>
        </authorList>
    </citation>
    <scope>NUCLEOTIDE SEQUENCE [LARGE SCALE GENOMIC DNA]</scope>
    <source>
        <strain evidence="9 10">DSM 104297</strain>
    </source>
</reference>
<comment type="similarity">
    <text evidence="2">Belongs to the binding-protein-dependent transport system permease family. FecCD subfamily.</text>
</comment>
<dbReference type="SUPFAM" id="SSF81345">
    <property type="entry name" value="ABC transporter involved in vitamin B12 uptake, BtuC"/>
    <property type="match status" value="1"/>
</dbReference>
<evidence type="ECO:0000256" key="7">
    <source>
        <dbReference type="ARBA" id="ARBA00023136"/>
    </source>
</evidence>
<feature type="transmembrane region" description="Helical" evidence="8">
    <location>
        <begin position="12"/>
        <end position="32"/>
    </location>
</feature>
<evidence type="ECO:0000256" key="5">
    <source>
        <dbReference type="ARBA" id="ARBA00022692"/>
    </source>
</evidence>
<dbReference type="PANTHER" id="PTHR30472">
    <property type="entry name" value="FERRIC ENTEROBACTIN TRANSPORT SYSTEM PERMEASE PROTEIN"/>
    <property type="match status" value="1"/>
</dbReference>
<feature type="transmembrane region" description="Helical" evidence="8">
    <location>
        <begin position="120"/>
        <end position="139"/>
    </location>
</feature>
<organism evidence="9 10">
    <name type="scientific">Priestia iocasae</name>
    <dbReference type="NCBI Taxonomy" id="2291674"/>
    <lineage>
        <taxon>Bacteria</taxon>
        <taxon>Bacillati</taxon>
        <taxon>Bacillota</taxon>
        <taxon>Bacilli</taxon>
        <taxon>Bacillales</taxon>
        <taxon>Bacillaceae</taxon>
        <taxon>Priestia</taxon>
    </lineage>
</organism>
<name>A0ABS2QYI8_9BACI</name>
<comment type="caution">
    <text evidence="9">The sequence shown here is derived from an EMBL/GenBank/DDBJ whole genome shotgun (WGS) entry which is preliminary data.</text>
</comment>
<dbReference type="PANTHER" id="PTHR30472:SF65">
    <property type="entry name" value="SIDEROPHORE TRANSPORT SYSTEM PERMEASE PROTEIN YFIZ-RELATED"/>
    <property type="match status" value="1"/>
</dbReference>
<keyword evidence="5 8" id="KW-0812">Transmembrane</keyword>
<evidence type="ECO:0000256" key="8">
    <source>
        <dbReference type="SAM" id="Phobius"/>
    </source>
</evidence>
<dbReference type="CDD" id="cd06550">
    <property type="entry name" value="TM_ABC_iron-siderophores_like"/>
    <property type="match status" value="1"/>
</dbReference>
<dbReference type="Proteomes" id="UP000809829">
    <property type="component" value="Unassembled WGS sequence"/>
</dbReference>
<dbReference type="InterPro" id="IPR000522">
    <property type="entry name" value="ABC_transptr_permease_BtuC"/>
</dbReference>
<accession>A0ABS2QYI8</accession>
<gene>
    <name evidence="9" type="ORF">JOC83_003416</name>
</gene>
<keyword evidence="6 8" id="KW-1133">Transmembrane helix</keyword>
<evidence type="ECO:0000256" key="4">
    <source>
        <dbReference type="ARBA" id="ARBA00022475"/>
    </source>
</evidence>
<evidence type="ECO:0000313" key="9">
    <source>
        <dbReference type="EMBL" id="MBM7704559.1"/>
    </source>
</evidence>
<feature type="transmembrane region" description="Helical" evidence="8">
    <location>
        <begin position="95"/>
        <end position="114"/>
    </location>
</feature>
<protein>
    <submittedName>
        <fullName evidence="9">Iron complex transport system permease protein</fullName>
    </submittedName>
</protein>